<protein>
    <recommendedName>
        <fullName evidence="3">Phage tail tube protein</fullName>
    </recommendedName>
</protein>
<organism evidence="1 2">
    <name type="scientific">Marinobacterium lutimaris</name>
    <dbReference type="NCBI Taxonomy" id="568106"/>
    <lineage>
        <taxon>Bacteria</taxon>
        <taxon>Pseudomonadati</taxon>
        <taxon>Pseudomonadota</taxon>
        <taxon>Gammaproteobacteria</taxon>
        <taxon>Oceanospirillales</taxon>
        <taxon>Oceanospirillaceae</taxon>
        <taxon>Marinobacterium</taxon>
    </lineage>
</organism>
<gene>
    <name evidence="1" type="ORF">SAMN05444390_1011488</name>
</gene>
<accession>A0A1H5XTA8</accession>
<dbReference type="Gene3D" id="4.10.410.40">
    <property type="match status" value="1"/>
</dbReference>
<reference evidence="1 2" key="1">
    <citation type="submission" date="2016-10" db="EMBL/GenBank/DDBJ databases">
        <authorList>
            <person name="de Groot N.N."/>
        </authorList>
    </citation>
    <scope>NUCLEOTIDE SEQUENCE [LARGE SCALE GENOMIC DNA]</scope>
    <source>
        <strain evidence="1 2">DSM 22012</strain>
    </source>
</reference>
<name>A0A1H5XTA8_9GAMM</name>
<dbReference type="RefSeq" id="WP_104002389.1">
    <property type="nucleotide sequence ID" value="NZ_FNVQ01000001.1"/>
</dbReference>
<dbReference type="OrthoDB" id="3531027at2"/>
<evidence type="ECO:0000313" key="2">
    <source>
        <dbReference type="Proteomes" id="UP000236745"/>
    </source>
</evidence>
<keyword evidence="2" id="KW-1185">Reference proteome</keyword>
<evidence type="ECO:0008006" key="3">
    <source>
        <dbReference type="Google" id="ProtNLM"/>
    </source>
</evidence>
<dbReference type="AlphaFoldDB" id="A0A1H5XTA8"/>
<evidence type="ECO:0000313" key="1">
    <source>
        <dbReference type="EMBL" id="SEG14667.1"/>
    </source>
</evidence>
<dbReference type="Proteomes" id="UP000236745">
    <property type="component" value="Unassembled WGS sequence"/>
</dbReference>
<proteinExistence type="predicted"/>
<sequence>MPGASIAVPSQGTVWEIEDPATPGEYIQIKGHKSYQVNEGSPPVNDETVLDSTYQEKSIGLPDAGNIALTVQRNTADPGQAATKTHKAAGALTTLRVTETDSTVTTYDVFVMSHPWSGSANGGGNEGTINFEVSGEPVEA</sequence>
<dbReference type="EMBL" id="FNVQ01000001">
    <property type="protein sequence ID" value="SEG14667.1"/>
    <property type="molecule type" value="Genomic_DNA"/>
</dbReference>